<dbReference type="InParanoid" id="A0A409WMR4"/>
<accession>A0A409WMR4</accession>
<feature type="compositionally biased region" description="Low complexity" evidence="1">
    <location>
        <begin position="1"/>
        <end position="27"/>
    </location>
</feature>
<feature type="region of interest" description="Disordered" evidence="1">
    <location>
        <begin position="1"/>
        <end position="93"/>
    </location>
</feature>
<reference evidence="2 3" key="1">
    <citation type="journal article" date="2018" name="Evol. Lett.">
        <title>Horizontal gene cluster transfer increased hallucinogenic mushroom diversity.</title>
        <authorList>
            <person name="Reynolds H.T."/>
            <person name="Vijayakumar V."/>
            <person name="Gluck-Thaler E."/>
            <person name="Korotkin H.B."/>
            <person name="Matheny P.B."/>
            <person name="Slot J.C."/>
        </authorList>
    </citation>
    <scope>NUCLEOTIDE SEQUENCE [LARGE SCALE GENOMIC DNA]</scope>
    <source>
        <strain evidence="2 3">2629</strain>
    </source>
</reference>
<dbReference type="OrthoDB" id="3364707at2759"/>
<sequence>MLTSRLTSSSTPSLCYLSSPTTSSMSLSPPPVPSPLLPDSAPIWSPQQYKGQDLGNYEDHSSSSSHQDHSTTPHIDMSTKSARNGDESPTPYYTVFGSTSGRVVAVGSPEDSSWDTTYKHGYWDSSILRSTTISAGEKADKQKKGIRTLTRKVSERWKKQSVSGGTVVVGRVDDDLVLAGSTGGGVRMSVDSARAQVQPRADKAISGGAGRASMPEKRPSGLNPSFSSKHASGAFAPRSPLPRPSTGVSEVVASSSNPSTLRRKRSTLTPHQEEQNVNRRSLRLSIDKFPDIGGPHLPLLPDRGDQQNPKSPRRSTATFAGSSTPRSFSQPTAQGVTQAQTHQRPSPSRAMPGTPTAPTTGSASPGTSSICVSMCQSKAPSTPSVSSSNGTTAGVVASPTSASASGSGGKFWKLMRRLSVGGLKEKYHETGGEDAPPVPPLPATFAHSSSPTISTVHANEGRGRTEADSDSLKGTHSQPKRSKSLEAEAIQRGRNPQFEKPPLPNLPRASLSSVPSRSSNTKRPSTAGPSSSSTTPSRPSTIGQPSTATRSSSPVSSDVGSSKHFFYKAQSGGSSSSSFVDDGIGVPPLPVPLGTSPLAKHIVPPPELSRLHEKEDQRSRSRDKSRDTREGDRKSSDRVRQDDQRSRQDHHPVSLPAPPRGRYGQGQAFSESASVSTNERPPSPDIPLFSTNDTINAFKPRTTPTTTPTRSSPTVSLSRNPPLPPSDKKILPTLNLHTSLPPPPRPVRSAARPGPPLSVGPPLSAVGGINVMPSANSPYQEASTPSPQAPASSGLRRGASASASIPSKSTNGFSVSRKPLPRIEQETIPAGRKSESHAFDHGGYAYDTFGHSRLNTPTASNFGPSASSKVHHRRSSGALSTASTARPDNMMKLRRRTNSFGASSLSTTSLISSATVEPSDAEEDSVAVLQFRELDNDFGFKKVLTEQEKADKWADLLERSAKAGGTLHFAGGSRGW</sequence>
<dbReference type="Proteomes" id="UP000284842">
    <property type="component" value="Unassembled WGS sequence"/>
</dbReference>
<feature type="region of interest" description="Disordered" evidence="1">
    <location>
        <begin position="427"/>
        <end position="817"/>
    </location>
</feature>
<feature type="compositionally biased region" description="Polar residues" evidence="1">
    <location>
        <begin position="667"/>
        <end position="680"/>
    </location>
</feature>
<dbReference type="EMBL" id="NHTK01005397">
    <property type="protein sequence ID" value="PPQ79808.1"/>
    <property type="molecule type" value="Genomic_DNA"/>
</dbReference>
<feature type="region of interest" description="Disordered" evidence="1">
    <location>
        <begin position="180"/>
        <end position="408"/>
    </location>
</feature>
<feature type="compositionally biased region" description="Polar residues" evidence="1">
    <location>
        <begin position="805"/>
        <end position="814"/>
    </location>
</feature>
<feature type="compositionally biased region" description="Polar residues" evidence="1">
    <location>
        <begin position="246"/>
        <end position="260"/>
    </location>
</feature>
<keyword evidence="3" id="KW-1185">Reference proteome</keyword>
<organism evidence="2 3">
    <name type="scientific">Panaeolus cyanescens</name>
    <dbReference type="NCBI Taxonomy" id="181874"/>
    <lineage>
        <taxon>Eukaryota</taxon>
        <taxon>Fungi</taxon>
        <taxon>Dikarya</taxon>
        <taxon>Basidiomycota</taxon>
        <taxon>Agaricomycotina</taxon>
        <taxon>Agaricomycetes</taxon>
        <taxon>Agaricomycetidae</taxon>
        <taxon>Agaricales</taxon>
        <taxon>Agaricineae</taxon>
        <taxon>Galeropsidaceae</taxon>
        <taxon>Panaeolus</taxon>
    </lineage>
</organism>
<feature type="compositionally biased region" description="Low complexity" evidence="1">
    <location>
        <begin position="782"/>
        <end position="804"/>
    </location>
</feature>
<feature type="compositionally biased region" description="Basic and acidic residues" evidence="1">
    <location>
        <begin position="459"/>
        <end position="473"/>
    </location>
</feature>
<evidence type="ECO:0000313" key="3">
    <source>
        <dbReference type="Proteomes" id="UP000284842"/>
    </source>
</evidence>
<feature type="compositionally biased region" description="Low complexity" evidence="1">
    <location>
        <begin position="377"/>
        <end position="405"/>
    </location>
</feature>
<evidence type="ECO:0000256" key="1">
    <source>
        <dbReference type="SAM" id="MobiDB-lite"/>
    </source>
</evidence>
<comment type="caution">
    <text evidence="2">The sequence shown here is derived from an EMBL/GenBank/DDBJ whole genome shotgun (WGS) entry which is preliminary data.</text>
</comment>
<name>A0A409WMR4_9AGAR</name>
<feature type="compositionally biased region" description="Polar residues" evidence="1">
    <location>
        <begin position="446"/>
        <end position="457"/>
    </location>
</feature>
<feature type="region of interest" description="Disordered" evidence="1">
    <location>
        <begin position="863"/>
        <end position="884"/>
    </location>
</feature>
<feature type="compositionally biased region" description="Polar residues" evidence="1">
    <location>
        <begin position="306"/>
        <end position="346"/>
    </location>
</feature>
<feature type="compositionally biased region" description="Low complexity" evidence="1">
    <location>
        <begin position="700"/>
        <end position="714"/>
    </location>
</feature>
<dbReference type="STRING" id="181874.A0A409WMR4"/>
<proteinExistence type="predicted"/>
<protein>
    <submittedName>
        <fullName evidence="2">Uncharacterized protein</fullName>
    </submittedName>
</protein>
<feature type="compositionally biased region" description="Low complexity" evidence="1">
    <location>
        <begin position="506"/>
        <end position="562"/>
    </location>
</feature>
<feature type="compositionally biased region" description="Low complexity" evidence="1">
    <location>
        <begin position="352"/>
        <end position="369"/>
    </location>
</feature>
<gene>
    <name evidence="2" type="ORF">CVT24_003588</name>
</gene>
<dbReference type="AlphaFoldDB" id="A0A409WMR4"/>
<feature type="compositionally biased region" description="Basic and acidic residues" evidence="1">
    <location>
        <begin position="57"/>
        <end position="71"/>
    </location>
</feature>
<evidence type="ECO:0000313" key="2">
    <source>
        <dbReference type="EMBL" id="PPQ79808.1"/>
    </source>
</evidence>
<feature type="compositionally biased region" description="Basic and acidic residues" evidence="1">
    <location>
        <begin position="609"/>
        <end position="652"/>
    </location>
</feature>